<feature type="compositionally biased region" description="Basic and acidic residues" evidence="1">
    <location>
        <begin position="763"/>
        <end position="800"/>
    </location>
</feature>
<gene>
    <name evidence="2" type="ORF">TGARI_286030</name>
</gene>
<feature type="compositionally biased region" description="Polar residues" evidence="1">
    <location>
        <begin position="22"/>
        <end position="37"/>
    </location>
</feature>
<feature type="compositionally biased region" description="Basic and acidic residues" evidence="1">
    <location>
        <begin position="686"/>
        <end position="710"/>
    </location>
</feature>
<protein>
    <submittedName>
        <fullName evidence="2">Uncharacterized protein</fullName>
    </submittedName>
</protein>
<feature type="compositionally biased region" description="Basic and acidic residues" evidence="1">
    <location>
        <begin position="172"/>
        <end position="183"/>
    </location>
</feature>
<feature type="compositionally biased region" description="Basic and acidic residues" evidence="1">
    <location>
        <begin position="1696"/>
        <end position="1715"/>
    </location>
</feature>
<feature type="region of interest" description="Disordered" evidence="1">
    <location>
        <begin position="308"/>
        <end position="472"/>
    </location>
</feature>
<feature type="compositionally biased region" description="Low complexity" evidence="1">
    <location>
        <begin position="830"/>
        <end position="854"/>
    </location>
</feature>
<feature type="region of interest" description="Disordered" evidence="1">
    <location>
        <begin position="1013"/>
        <end position="1136"/>
    </location>
</feature>
<feature type="region of interest" description="Disordered" evidence="1">
    <location>
        <begin position="979"/>
        <end position="999"/>
    </location>
</feature>
<feature type="region of interest" description="Disordered" evidence="1">
    <location>
        <begin position="2257"/>
        <end position="2298"/>
    </location>
</feature>
<name>A0A139XYG7_TOXGO</name>
<feature type="compositionally biased region" description="Basic and acidic residues" evidence="1">
    <location>
        <begin position="1916"/>
        <end position="1935"/>
    </location>
</feature>
<feature type="region of interest" description="Disordered" evidence="1">
    <location>
        <begin position="1368"/>
        <end position="1658"/>
    </location>
</feature>
<feature type="region of interest" description="Disordered" evidence="1">
    <location>
        <begin position="2126"/>
        <end position="2200"/>
    </location>
</feature>
<feature type="compositionally biased region" description="Low complexity" evidence="1">
    <location>
        <begin position="418"/>
        <end position="439"/>
    </location>
</feature>
<feature type="region of interest" description="Disordered" evidence="1">
    <location>
        <begin position="1302"/>
        <end position="1355"/>
    </location>
</feature>
<reference evidence="2 3" key="1">
    <citation type="journal article" date="2016" name="Nat. Commun.">
        <title>Local admixture of amplified and diversified secreted pathogenesis determinants shapes mosaic Toxoplasma gondii genomes.</title>
        <authorList>
            <person name="Lorenzi H."/>
            <person name="Khan A."/>
            <person name="Behnke M.S."/>
            <person name="Namasivayam S."/>
            <person name="Swapna L.S."/>
            <person name="Hadjithomas M."/>
            <person name="Karamycheva S."/>
            <person name="Pinney D."/>
            <person name="Brunk B.P."/>
            <person name="Ajioka J.W."/>
            <person name="Ajzenberg D."/>
            <person name="Boothroyd J.C."/>
            <person name="Boyle J.P."/>
            <person name="Darde M.L."/>
            <person name="Diaz-Miranda M.A."/>
            <person name="Dubey J.P."/>
            <person name="Fritz H.M."/>
            <person name="Gennari S.M."/>
            <person name="Gregory B.D."/>
            <person name="Kim K."/>
            <person name="Saeij J.P."/>
            <person name="Su C."/>
            <person name="White M.W."/>
            <person name="Zhu X.Q."/>
            <person name="Howe D.K."/>
            <person name="Rosenthal B.M."/>
            <person name="Grigg M.E."/>
            <person name="Parkinson J."/>
            <person name="Liu L."/>
            <person name="Kissinger J.C."/>
            <person name="Roos D.S."/>
            <person name="Sibley L.D."/>
        </authorList>
    </citation>
    <scope>NUCLEOTIDE SEQUENCE [LARGE SCALE GENOMIC DNA]</scope>
    <source>
        <strain evidence="2 3">ARI</strain>
    </source>
</reference>
<feature type="compositionally biased region" description="Basic residues" evidence="1">
    <location>
        <begin position="1716"/>
        <end position="1734"/>
    </location>
</feature>
<accession>A0A139XYG7</accession>
<feature type="region of interest" description="Disordered" evidence="1">
    <location>
        <begin position="2373"/>
        <end position="2479"/>
    </location>
</feature>
<feature type="compositionally biased region" description="Low complexity" evidence="1">
    <location>
        <begin position="808"/>
        <end position="818"/>
    </location>
</feature>
<dbReference type="VEuPathDB" id="ToxoDB:TGARI_286030"/>
<feature type="region of interest" description="Disordered" evidence="1">
    <location>
        <begin position="1240"/>
        <end position="1261"/>
    </location>
</feature>
<comment type="caution">
    <text evidence="2">The sequence shown here is derived from an EMBL/GenBank/DDBJ whole genome shotgun (WGS) entry which is preliminary data.</text>
</comment>
<feature type="compositionally biased region" description="Basic and acidic residues" evidence="1">
    <location>
        <begin position="989"/>
        <end position="999"/>
    </location>
</feature>
<feature type="compositionally biased region" description="Basic and acidic residues" evidence="1">
    <location>
        <begin position="1851"/>
        <end position="1861"/>
    </location>
</feature>
<feature type="compositionally biased region" description="Basic and acidic residues" evidence="1">
    <location>
        <begin position="571"/>
        <end position="587"/>
    </location>
</feature>
<feature type="compositionally biased region" description="Low complexity" evidence="1">
    <location>
        <begin position="2347"/>
        <end position="2358"/>
    </location>
</feature>
<dbReference type="OrthoDB" id="334024at2759"/>
<evidence type="ECO:0000313" key="2">
    <source>
        <dbReference type="EMBL" id="KYF43836.1"/>
    </source>
</evidence>
<feature type="region of interest" description="Disordered" evidence="1">
    <location>
        <begin position="1159"/>
        <end position="1203"/>
    </location>
</feature>
<feature type="compositionally biased region" description="Basic and acidic residues" evidence="1">
    <location>
        <begin position="1634"/>
        <end position="1644"/>
    </location>
</feature>
<feature type="compositionally biased region" description="Polar residues" evidence="1">
    <location>
        <begin position="1982"/>
        <end position="1991"/>
    </location>
</feature>
<feature type="compositionally biased region" description="Polar residues" evidence="1">
    <location>
        <begin position="1614"/>
        <end position="1629"/>
    </location>
</feature>
<feature type="compositionally biased region" description="Basic and acidic residues" evidence="1">
    <location>
        <begin position="1432"/>
        <end position="1446"/>
    </location>
</feature>
<feature type="compositionally biased region" description="Basic and acidic residues" evidence="1">
    <location>
        <begin position="1464"/>
        <end position="1477"/>
    </location>
</feature>
<feature type="compositionally biased region" description="Basic and acidic residues" evidence="1">
    <location>
        <begin position="2269"/>
        <end position="2279"/>
    </location>
</feature>
<evidence type="ECO:0000256" key="1">
    <source>
        <dbReference type="SAM" id="MobiDB-lite"/>
    </source>
</evidence>
<feature type="compositionally biased region" description="Basic and acidic residues" evidence="1">
    <location>
        <begin position="2391"/>
        <end position="2414"/>
    </location>
</feature>
<feature type="region of interest" description="Disordered" evidence="1">
    <location>
        <begin position="1"/>
        <end position="49"/>
    </location>
</feature>
<feature type="compositionally biased region" description="Basic and acidic residues" evidence="1">
    <location>
        <begin position="1382"/>
        <end position="1398"/>
    </location>
</feature>
<feature type="region of interest" description="Disordered" evidence="1">
    <location>
        <begin position="1982"/>
        <end position="2018"/>
    </location>
</feature>
<feature type="compositionally biased region" description="Polar residues" evidence="1">
    <location>
        <begin position="537"/>
        <end position="548"/>
    </location>
</feature>
<proteinExistence type="predicted"/>
<feature type="compositionally biased region" description="Pro residues" evidence="1">
    <location>
        <begin position="1585"/>
        <end position="1598"/>
    </location>
</feature>
<feature type="compositionally biased region" description="Pro residues" evidence="1">
    <location>
        <begin position="1185"/>
        <end position="1195"/>
    </location>
</feature>
<evidence type="ECO:0000313" key="3">
    <source>
        <dbReference type="Proteomes" id="UP000074247"/>
    </source>
</evidence>
<feature type="compositionally biased region" description="Basic and acidic residues" evidence="1">
    <location>
        <begin position="101"/>
        <end position="116"/>
    </location>
</feature>
<feature type="compositionally biased region" description="Polar residues" evidence="1">
    <location>
        <begin position="2130"/>
        <end position="2143"/>
    </location>
</feature>
<feature type="compositionally biased region" description="Low complexity" evidence="1">
    <location>
        <begin position="1517"/>
        <end position="1539"/>
    </location>
</feature>
<feature type="region of interest" description="Disordered" evidence="1">
    <location>
        <begin position="537"/>
        <end position="917"/>
    </location>
</feature>
<dbReference type="EMBL" id="AGQS02004571">
    <property type="protein sequence ID" value="KYF43836.1"/>
    <property type="molecule type" value="Genomic_DNA"/>
</dbReference>
<feature type="region of interest" description="Disordered" evidence="1">
    <location>
        <begin position="2304"/>
        <end position="2323"/>
    </location>
</feature>
<sequence>MATDDTRLPRQTMESTERRQISTRNSPEMKTSRSGSRTDGAAQPPKVTSPFLAVRVLRCEGLKHSGMHAVEVEVGGHRRVSGWIEERKKVKSCASSANSGDRGRDLPRERNRETGGRARGTRKNNRGANKRDHAGRRRDDESREQTTVKQEEREQEGRCGDRGQRRHLGKKTALDERQETKEDVRQLMCGRKEAGFGRENSTNWEARTAKREVIALESGFHDATFNFSSTFNKVPRDGNVRLSVWHKRSWREDKRVCDTYYSIGSLFSAPAHAYRGWLGLEQNTRFAGQVLVEFSLLSRGTSENQREAARLAASELEVKAESGRSQATERPSGEKTGEEREGKEEQSLIGDRGRESGERESGDDVDKRAATAASPCGRRRLPDHAYPVKRSSQQTPEKEKSSDVVAFSSSPPSPVLPSGPSSGVTSSSTSLQRTASSAAGEKRNDEATRKTDERGGADSRDADLSSPAALGSPVSGLLVDLLSLDVEIHGSTEKKRTETEGSPSLCFSGVPAGQPVPQPRQELHYPRVVCSGVVQQGNKQRCVSSVSSYAEGDGGEAADMRPTEAQGEATRTTERQEEFESLPSERKHRDRKQATCEQSLVSRQHAANKPPEEGGSALRLSMASPTRHWGEEEMSKEEEITKNRENESATDSEKERAQDRDEANTRASEEEGVRRQATQQGSAGECAERETWNLERRERNPSRERMREQRAMTAQRGRGKEGGESRCQRRNSGDENSRDLRGTHQEIRLQNAGPELRPVLPGEKTEKDRGDPRAQEGKKQTTEAEAIAGKHAEADGENCSRFRNQGRSIFPPESEISSPSPPVKSPRIESAPVSSVSTSRASASSPNASFSSESQRQFMTASPSCCQEAKRDKTPIESLSSSSPSSSSTPSSSSSSSSSSSVALLAHASGAAGGAASPALHAALEDAGKRERDWRALDEIFFAESSRLRRVSREGWQPFLRAEGDAKRVGDSASFVDVQAANDAGGETTKGESRAEKEEALFPIVAEHRDIEDEAWRDAGVKGDEGRTRGHAGGNREDEMGISKKETETVSPRGRSTHEASEPLDVSLTRRRRFSLTSEGCMEAGSFPEGADGASTEAHARRSSHSRCVDFGRDTERDSGFRKRETSDLEQSRLDSGCCSAELPPAAFETDAFRAPLFPAHKETVAPSRQQSPPGDKSAVRVAPPIFPADEPTPGPKDEENEKLASVLASSLCSFQGGPGTRVSGDRPWPTRVEEAKVFLEREENEDRRRENGTVGARDSHFAAIEEKQTTAANRASEEEKKQFHREALAEYRRKTREATKAFGPLHAYSPWGGVGAFPSPRPQRPETAPVDASAEPRQSVSESSPAISERRSSGSWFSAFPVVSWYPVMPPEQTSPPGGRGPREEGTNKETKGRELPADSGWGDPRAPGEDRADLASPPFPSSSCSFDGLKLAERPPEVSPEKKKPFSRLRFHLGWPHLKSSGKTEKRKSEKKAETEVSEPQSTAEVGVSISPRKKAPRDAELGAAGRPREKRRSVSSSRRSTVSAPSWSLPSSPSFPTERDADAPPFPLADPPRTHSGASLRSRSSSRSSSERRFQVSARSRPAPPPLPVLPPPPLDVGDLDAGADPEGHLSSPSFLSSLRQNSMAASTAGDVDRSSREQRKASVSRQNVEFPQVPPWAKEEERAFIRLVSETVSADAPRLAPPPGDVVVELPRHREEEAKHLAKIGEGDQRTLVKKTKKGSRKVHNSKKTRQASSTSPSQGEETFFPDAPTADSPFPLEPSLFLEASGWTENAPPLALSSAVSSFLSPLPGSQPPDVSPRPRDAEGSAVPATPAFLACEPERPRYAERGNFFFSTPPRTPSLAMPCRPPEHALPDREPLPPLSPETRRRCHRRGAGESEMEAGEKDQTLHAARVGKMKVGRDVRPLGLPGGPYEDRRESKEPARRSTAEVRRFSSGKRRQSGVKTAVPSADITGGKVGGRAHAMHAGVSGIASFSYPRSSDLPASTLSPPGGYPGAVSSPFGPGSPPGPASSSASSLQCLMSRGFSPFDTLTPEASSPSPCCPPAYPVLATPLPSAPVALAAHPFCSSLSSPSSPFASASPYLASAQNPAFQVWRENAMECRNSAVVAPQIQVQRLDPLDGREAKNASLSSGSPFATSVSAPPLPSSATLAGGQGTERSYHRPEAQNRNPFSALADSTPVSAAPLSSASAPVSSLPFSPSTSPSKLLPIVVPPASSPASSFVSAVSSGLSAESLSHSPFAVSVPMLSGVHAPGTKLPVGSLNHRRSASESDRDVDRNPFALLGSGTKRDSLSAMKTPTSSLSVARASHAPQRTAVRNSSSGVCVTASPLVSLQGLQGGPPPSGPSSSSGANCSASVSSVSPFALSRRAQGAGAGDGLHWKGSQALLCDRPEETGDSREAEKPRHGARERRAGSFSGDTRTPKERKGSVDARESGAEERPTRGRQRQRTVSDGQTGRGDGVASPAIQAPRFPSPTPH</sequence>
<feature type="compositionally biased region" description="Basic and acidic residues" evidence="1">
    <location>
        <begin position="331"/>
        <end position="369"/>
    </location>
</feature>
<feature type="compositionally biased region" description="Basic and acidic residues" evidence="1">
    <location>
        <begin position="628"/>
        <end position="674"/>
    </location>
</feature>
<feature type="compositionally biased region" description="Basic and acidic residues" evidence="1">
    <location>
        <begin position="2422"/>
        <end position="2443"/>
    </location>
</feature>
<feature type="compositionally biased region" description="Low complexity" evidence="1">
    <location>
        <begin position="878"/>
        <end position="917"/>
    </location>
</feature>
<feature type="compositionally biased region" description="Basic and acidic residues" evidence="1">
    <location>
        <begin position="1013"/>
        <end position="1048"/>
    </location>
</feature>
<feature type="region of interest" description="Disordered" evidence="1">
    <location>
        <begin position="88"/>
        <end position="183"/>
    </location>
</feature>
<feature type="region of interest" description="Disordered" evidence="1">
    <location>
        <begin position="1787"/>
        <end position="1961"/>
    </location>
</feature>
<feature type="region of interest" description="Disordered" evidence="1">
    <location>
        <begin position="1696"/>
        <end position="1763"/>
    </location>
</feature>
<feature type="compositionally biased region" description="Basic and acidic residues" evidence="1">
    <location>
        <begin position="440"/>
        <end position="463"/>
    </location>
</feature>
<feature type="compositionally biased region" description="Basic and acidic residues" evidence="1">
    <location>
        <begin position="129"/>
        <end position="163"/>
    </location>
</feature>
<feature type="compositionally biased region" description="Polar residues" evidence="1">
    <location>
        <begin position="1735"/>
        <end position="1745"/>
    </location>
</feature>
<feature type="compositionally biased region" description="Basic and acidic residues" evidence="1">
    <location>
        <begin position="718"/>
        <end position="747"/>
    </location>
</feature>
<feature type="compositionally biased region" description="Polar residues" evidence="1">
    <location>
        <begin position="1337"/>
        <end position="1347"/>
    </location>
</feature>
<feature type="compositionally biased region" description="Low complexity" evidence="1">
    <location>
        <begin position="2182"/>
        <end position="2200"/>
    </location>
</feature>
<feature type="region of interest" description="Disordered" evidence="1">
    <location>
        <begin position="492"/>
        <end position="519"/>
    </location>
</feature>
<feature type="compositionally biased region" description="Basic and acidic residues" evidence="1">
    <location>
        <begin position="1107"/>
        <end position="1133"/>
    </location>
</feature>
<feature type="compositionally biased region" description="Polar residues" evidence="1">
    <location>
        <begin position="855"/>
        <end position="865"/>
    </location>
</feature>
<feature type="region of interest" description="Disordered" evidence="1">
    <location>
        <begin position="2336"/>
        <end position="2358"/>
    </location>
</feature>
<feature type="compositionally biased region" description="Low complexity" evidence="1">
    <location>
        <begin position="1562"/>
        <end position="1571"/>
    </location>
</feature>
<dbReference type="Proteomes" id="UP000074247">
    <property type="component" value="Unassembled WGS sequence"/>
</dbReference>
<organism evidence="2 3">
    <name type="scientific">Toxoplasma gondii ARI</name>
    <dbReference type="NCBI Taxonomy" id="1074872"/>
    <lineage>
        <taxon>Eukaryota</taxon>
        <taxon>Sar</taxon>
        <taxon>Alveolata</taxon>
        <taxon>Apicomplexa</taxon>
        <taxon>Conoidasida</taxon>
        <taxon>Coccidia</taxon>
        <taxon>Eucoccidiorida</taxon>
        <taxon>Eimeriorina</taxon>
        <taxon>Sarcocystidae</taxon>
        <taxon>Toxoplasma</taxon>
    </lineage>
</organism>